<name>A0ABS0XL03_9SPHN</name>
<proteinExistence type="predicted"/>
<keyword evidence="1" id="KW-1133">Transmembrane helix</keyword>
<keyword evidence="1" id="KW-0472">Membrane</keyword>
<accession>A0ABS0XL03</accession>
<evidence type="ECO:0000313" key="3">
    <source>
        <dbReference type="Proteomes" id="UP000640426"/>
    </source>
</evidence>
<dbReference type="Proteomes" id="UP000640426">
    <property type="component" value="Unassembled WGS sequence"/>
</dbReference>
<evidence type="ECO:0000313" key="2">
    <source>
        <dbReference type="EMBL" id="MBJ6120707.1"/>
    </source>
</evidence>
<dbReference type="InterPro" id="IPR018723">
    <property type="entry name" value="DUF2254_membrane"/>
</dbReference>
<protein>
    <submittedName>
        <fullName evidence="2">DUF2254 domain-containing protein</fullName>
    </submittedName>
</protein>
<feature type="transmembrane region" description="Helical" evidence="1">
    <location>
        <begin position="57"/>
        <end position="82"/>
    </location>
</feature>
<dbReference type="Pfam" id="PF10011">
    <property type="entry name" value="DUF2254"/>
    <property type="match status" value="1"/>
</dbReference>
<organism evidence="2 3">
    <name type="scientific">Sphingomonas mollis</name>
    <dbReference type="NCBI Taxonomy" id="2795726"/>
    <lineage>
        <taxon>Bacteria</taxon>
        <taxon>Pseudomonadati</taxon>
        <taxon>Pseudomonadota</taxon>
        <taxon>Alphaproteobacteria</taxon>
        <taxon>Sphingomonadales</taxon>
        <taxon>Sphingomonadaceae</taxon>
        <taxon>Sphingomonas</taxon>
    </lineage>
</organism>
<comment type="caution">
    <text evidence="2">The sequence shown here is derived from an EMBL/GenBank/DDBJ whole genome shotgun (WGS) entry which is preliminary data.</text>
</comment>
<keyword evidence="3" id="KW-1185">Reference proteome</keyword>
<sequence length="414" mass="44876">MSRWSWIVRRIIRQVWFRAALISLLSVALAVLAAVVTPHLPYDFGGDLGQEAVGTILQIMASSMLAVTTFSLTAMVSAYSSATQLATPRATQLLISDPTSQNALSTFLGAFVFSIVGIIGLQTSVYGTEGRIILFGATILVIIWVVATLLRWIAHITAFGRMSDVIDRVEDAAGEAMKAFADDPYLGGRPAVSIPDAAAPIRGEKTGYVTHIDVADLGAIAERSGLTIHISALPGTMLHPQRNLMCVEGHIDDKTRAAMIAAFTIERHRTFDQDPRLGLIALSEIASRALAPATNDPGTAVEVMNALLRVLLRLPPDEPGLMERAERPRVHLPRPTIEDMLTDAFRPILREGGNETEVTIRLTSTLAALHAALPAARAPIRALALHCKERARRLMDDPDDLAAFEEAHDRVWPA</sequence>
<feature type="transmembrane region" description="Helical" evidence="1">
    <location>
        <begin position="103"/>
        <end position="126"/>
    </location>
</feature>
<reference evidence="3" key="1">
    <citation type="submission" date="2020-12" db="EMBL/GenBank/DDBJ databases">
        <title>Hymenobacter sp.</title>
        <authorList>
            <person name="Kim M.K."/>
        </authorList>
    </citation>
    <scope>NUCLEOTIDE SEQUENCE [LARGE SCALE GENOMIC DNA]</scope>
    <source>
        <strain evidence="3">BT553</strain>
    </source>
</reference>
<keyword evidence="1" id="KW-0812">Transmembrane</keyword>
<gene>
    <name evidence="2" type="ORF">JAO74_02755</name>
</gene>
<feature type="transmembrane region" description="Helical" evidence="1">
    <location>
        <begin position="132"/>
        <end position="153"/>
    </location>
</feature>
<dbReference type="RefSeq" id="WP_199034750.1">
    <property type="nucleotide sequence ID" value="NZ_JAELXS010000001.1"/>
</dbReference>
<dbReference type="EMBL" id="JAELXS010000001">
    <property type="protein sequence ID" value="MBJ6120707.1"/>
    <property type="molecule type" value="Genomic_DNA"/>
</dbReference>
<evidence type="ECO:0000256" key="1">
    <source>
        <dbReference type="SAM" id="Phobius"/>
    </source>
</evidence>